<keyword evidence="3" id="KW-0479">Metal-binding</keyword>
<dbReference type="InterPro" id="IPR003782">
    <property type="entry name" value="SCO1/SenC"/>
</dbReference>
<evidence type="ECO:0000256" key="3">
    <source>
        <dbReference type="PIRSR" id="PIRSR603782-1"/>
    </source>
</evidence>
<evidence type="ECO:0000313" key="6">
    <source>
        <dbReference type="Proteomes" id="UP001196068"/>
    </source>
</evidence>
<dbReference type="GO" id="GO:0046872">
    <property type="term" value="F:metal ion binding"/>
    <property type="evidence" value="ECO:0007669"/>
    <property type="project" value="UniProtKB-KW"/>
</dbReference>
<evidence type="ECO:0000313" key="5">
    <source>
        <dbReference type="EMBL" id="MBR0656205.1"/>
    </source>
</evidence>
<dbReference type="FunFam" id="3.40.30.10:FF:000013">
    <property type="entry name" value="Blast:Protein SCO1 homolog, mitochondrial"/>
    <property type="match status" value="1"/>
</dbReference>
<proteinExistence type="inferred from homology"/>
<keyword evidence="4" id="KW-1015">Disulfide bond</keyword>
<dbReference type="PANTHER" id="PTHR12151:SF25">
    <property type="entry name" value="LINALOOL DEHYDRATASE_ISOMERASE DOMAIN-CONTAINING PROTEIN"/>
    <property type="match status" value="1"/>
</dbReference>
<feature type="binding site" evidence="3">
    <location>
        <position position="186"/>
    </location>
    <ligand>
        <name>Cu cation</name>
        <dbReference type="ChEBI" id="CHEBI:23378"/>
    </ligand>
</feature>
<evidence type="ECO:0000256" key="1">
    <source>
        <dbReference type="ARBA" id="ARBA00010996"/>
    </source>
</evidence>
<feature type="disulfide bond" description="Redox-active" evidence="4">
    <location>
        <begin position="97"/>
        <end position="101"/>
    </location>
</feature>
<dbReference type="EMBL" id="JAAEDH010000016">
    <property type="protein sequence ID" value="MBR0656205.1"/>
    <property type="molecule type" value="Genomic_DNA"/>
</dbReference>
<name>A0AAF1KK19_9PROT</name>
<keyword evidence="2 3" id="KW-0186">Copper</keyword>
<dbReference type="InterPro" id="IPR036249">
    <property type="entry name" value="Thioredoxin-like_sf"/>
</dbReference>
<organism evidence="5 6">
    <name type="scientific">Plastoroseomonas arctica</name>
    <dbReference type="NCBI Taxonomy" id="1509237"/>
    <lineage>
        <taxon>Bacteria</taxon>
        <taxon>Pseudomonadati</taxon>
        <taxon>Pseudomonadota</taxon>
        <taxon>Alphaproteobacteria</taxon>
        <taxon>Acetobacterales</taxon>
        <taxon>Acetobacteraceae</taxon>
        <taxon>Plastoroseomonas</taxon>
    </lineage>
</organism>
<dbReference type="SUPFAM" id="SSF52833">
    <property type="entry name" value="Thioredoxin-like"/>
    <property type="match status" value="1"/>
</dbReference>
<reference evidence="5" key="1">
    <citation type="submission" date="2020-01" db="EMBL/GenBank/DDBJ databases">
        <authorList>
            <person name="Rat A."/>
        </authorList>
    </citation>
    <scope>NUCLEOTIDE SEQUENCE</scope>
    <source>
        <strain evidence="5">LMG 28251</strain>
    </source>
</reference>
<evidence type="ECO:0000256" key="2">
    <source>
        <dbReference type="ARBA" id="ARBA00023008"/>
    </source>
</evidence>
<dbReference type="Pfam" id="PF02630">
    <property type="entry name" value="SCO1-SenC"/>
    <property type="match status" value="1"/>
</dbReference>
<dbReference type="Proteomes" id="UP001196068">
    <property type="component" value="Unassembled WGS sequence"/>
</dbReference>
<feature type="binding site" evidence="3">
    <location>
        <position position="101"/>
    </location>
    <ligand>
        <name>Cu cation</name>
        <dbReference type="ChEBI" id="CHEBI:23378"/>
    </ligand>
</feature>
<dbReference type="CDD" id="cd02968">
    <property type="entry name" value="SCO"/>
    <property type="match status" value="1"/>
</dbReference>
<dbReference type="RefSeq" id="WP_211875053.1">
    <property type="nucleotide sequence ID" value="NZ_JAAEDH010000016.1"/>
</dbReference>
<gene>
    <name evidence="5" type="ORF">GXW79_14070</name>
</gene>
<sequence length="226" mass="24262">MLRLIRFVALALVIVLGAVWAMAWFGRAPGEGLADAFVRRLASFSGTDMPAPSAGGVQLAQVPLGGAFALTDQAGRAVTEQTYAQGFSLIYFGFTFCPDVCPTELGVMASAMELLGPDSARVTPIFITVDPERDTPPVMADYVSRFDERLVGLTGTPEQIRQAARAFRVYFAKVTPPNASAYLMDHSSLVYLTGPDGRVRQVFRAETGPEAMAAAIRGQLRVARPS</sequence>
<comment type="similarity">
    <text evidence="1">Belongs to the SCO1/2 family.</text>
</comment>
<accession>A0AAF1KK19</accession>
<keyword evidence="6" id="KW-1185">Reference proteome</keyword>
<evidence type="ECO:0000256" key="4">
    <source>
        <dbReference type="PIRSR" id="PIRSR603782-2"/>
    </source>
</evidence>
<dbReference type="Gene3D" id="3.40.30.10">
    <property type="entry name" value="Glutaredoxin"/>
    <property type="match status" value="1"/>
</dbReference>
<dbReference type="PANTHER" id="PTHR12151">
    <property type="entry name" value="ELECTRON TRANSPORT PROTIN SCO1/SENC FAMILY MEMBER"/>
    <property type="match status" value="1"/>
</dbReference>
<protein>
    <submittedName>
        <fullName evidence="5">SCO family protein</fullName>
    </submittedName>
</protein>
<reference evidence="5" key="2">
    <citation type="journal article" date="2021" name="Syst. Appl. Microbiol.">
        <title>Roseomonas hellenica sp. nov., isolated from roots of wild-growing Alkanna tinctoria.</title>
        <authorList>
            <person name="Rat A."/>
            <person name="Naranjo H.D."/>
            <person name="Lebbe L."/>
            <person name="Cnockaert M."/>
            <person name="Krigas N."/>
            <person name="Grigoriadou K."/>
            <person name="Maloupa E."/>
            <person name="Willems A."/>
        </authorList>
    </citation>
    <scope>NUCLEOTIDE SEQUENCE</scope>
    <source>
        <strain evidence="5">LMG 28251</strain>
    </source>
</reference>
<dbReference type="AlphaFoldDB" id="A0AAF1KK19"/>
<feature type="binding site" evidence="3">
    <location>
        <position position="97"/>
    </location>
    <ligand>
        <name>Cu cation</name>
        <dbReference type="ChEBI" id="CHEBI:23378"/>
    </ligand>
</feature>
<comment type="caution">
    <text evidence="5">The sequence shown here is derived from an EMBL/GenBank/DDBJ whole genome shotgun (WGS) entry which is preliminary data.</text>
</comment>